<feature type="domain" description="Palmitoyltransferase DHHC" evidence="11">
    <location>
        <begin position="175"/>
        <end position="317"/>
    </location>
</feature>
<dbReference type="GO" id="GO:0016020">
    <property type="term" value="C:membrane"/>
    <property type="evidence" value="ECO:0007669"/>
    <property type="project" value="UniProtKB-SubCell"/>
</dbReference>
<feature type="transmembrane region" description="Helical" evidence="10">
    <location>
        <begin position="77"/>
        <end position="98"/>
    </location>
</feature>
<evidence type="ECO:0000256" key="8">
    <source>
        <dbReference type="ARBA" id="ARBA00023315"/>
    </source>
</evidence>
<comment type="catalytic activity">
    <reaction evidence="9 10">
        <text>L-cysteinyl-[protein] + hexadecanoyl-CoA = S-hexadecanoyl-L-cysteinyl-[protein] + CoA</text>
        <dbReference type="Rhea" id="RHEA:36683"/>
        <dbReference type="Rhea" id="RHEA-COMP:10131"/>
        <dbReference type="Rhea" id="RHEA-COMP:11032"/>
        <dbReference type="ChEBI" id="CHEBI:29950"/>
        <dbReference type="ChEBI" id="CHEBI:57287"/>
        <dbReference type="ChEBI" id="CHEBI:57379"/>
        <dbReference type="ChEBI" id="CHEBI:74151"/>
        <dbReference type="EC" id="2.3.1.225"/>
    </reaction>
</comment>
<evidence type="ECO:0000256" key="6">
    <source>
        <dbReference type="ARBA" id="ARBA00023139"/>
    </source>
</evidence>
<evidence type="ECO:0000256" key="3">
    <source>
        <dbReference type="ARBA" id="ARBA00022692"/>
    </source>
</evidence>
<dbReference type="EMBL" id="BTGB01000001">
    <property type="protein sequence ID" value="GMM43971.1"/>
    <property type="molecule type" value="Genomic_DNA"/>
</dbReference>
<comment type="subcellular location">
    <subcellularLocation>
        <location evidence="1">Membrane</location>
        <topology evidence="1">Multi-pass membrane protein</topology>
    </subcellularLocation>
</comment>
<evidence type="ECO:0000259" key="11">
    <source>
        <dbReference type="Pfam" id="PF01529"/>
    </source>
</evidence>
<keyword evidence="3 10" id="KW-0812">Transmembrane</keyword>
<keyword evidence="7" id="KW-0449">Lipoprotein</keyword>
<evidence type="ECO:0000256" key="4">
    <source>
        <dbReference type="ARBA" id="ARBA00022989"/>
    </source>
</evidence>
<dbReference type="GO" id="GO:0006612">
    <property type="term" value="P:protein targeting to membrane"/>
    <property type="evidence" value="ECO:0007669"/>
    <property type="project" value="TreeGrafter"/>
</dbReference>
<comment type="domain">
    <text evidence="10">The DHHC domain is required for palmitoyltransferase activity.</text>
</comment>
<dbReference type="PANTHER" id="PTHR22883:SF488">
    <property type="entry name" value="PALMITOYLTRANSFERASE"/>
    <property type="match status" value="1"/>
</dbReference>
<organism evidence="12 13">
    <name type="scientific">Pichia kluyveri</name>
    <name type="common">Yeast</name>
    <dbReference type="NCBI Taxonomy" id="36015"/>
    <lineage>
        <taxon>Eukaryota</taxon>
        <taxon>Fungi</taxon>
        <taxon>Dikarya</taxon>
        <taxon>Ascomycota</taxon>
        <taxon>Saccharomycotina</taxon>
        <taxon>Pichiomycetes</taxon>
        <taxon>Pichiales</taxon>
        <taxon>Pichiaceae</taxon>
        <taxon>Pichia</taxon>
    </lineage>
</organism>
<evidence type="ECO:0000256" key="7">
    <source>
        <dbReference type="ARBA" id="ARBA00023288"/>
    </source>
</evidence>
<dbReference type="Proteomes" id="UP001378960">
    <property type="component" value="Unassembled WGS sequence"/>
</dbReference>
<dbReference type="InterPro" id="IPR001594">
    <property type="entry name" value="Palmitoyltrfase_DHHC"/>
</dbReference>
<feature type="transmembrane region" description="Helical" evidence="10">
    <location>
        <begin position="221"/>
        <end position="244"/>
    </location>
</feature>
<dbReference type="PROSITE" id="PS50216">
    <property type="entry name" value="DHHC"/>
    <property type="match status" value="1"/>
</dbReference>
<keyword evidence="5 10" id="KW-0472">Membrane</keyword>
<feature type="transmembrane region" description="Helical" evidence="10">
    <location>
        <begin position="279"/>
        <end position="298"/>
    </location>
</feature>
<name>A0AAV5QYD4_PICKL</name>
<keyword evidence="6" id="KW-0564">Palmitate</keyword>
<keyword evidence="13" id="KW-1185">Reference proteome</keyword>
<dbReference type="Pfam" id="PF01529">
    <property type="entry name" value="DHHC"/>
    <property type="match status" value="1"/>
</dbReference>
<keyword evidence="8 10" id="KW-0012">Acyltransferase</keyword>
<evidence type="ECO:0000256" key="10">
    <source>
        <dbReference type="RuleBase" id="RU079119"/>
    </source>
</evidence>
<gene>
    <name evidence="12" type="ORF">DAPK24_005460</name>
</gene>
<evidence type="ECO:0000313" key="12">
    <source>
        <dbReference type="EMBL" id="GMM43971.1"/>
    </source>
</evidence>
<comment type="similarity">
    <text evidence="10">Belongs to the DHHC palmitoyltransferase family.</text>
</comment>
<protein>
    <recommendedName>
        <fullName evidence="10">Palmitoyltransferase</fullName>
        <ecNumber evidence="10">2.3.1.225</ecNumber>
    </recommendedName>
</protein>
<sequence length="404" mass="47421">MLTFYLLVTLVIFLTLILLIVLIGDLPNYRGTILHRSHIILVDEIFNEFAKKFEIIDKNYLNGFFTSKQSKRRIRWISGWIIPVFYLAVFTKFLQFFFTLTFPQILKLEKLSKTGFDWSIRLNFVIIPAIAINYLSFLLAVLSDPGYIDTKKPYDRTQYVKLLEEFPFDGLLFFKDKSCSTCKVIKPARSKHCGSCDRCILMFDHHCIWLNNDVAYYTFRWFFIFLCSVCFVFIYGAYLSYYSLMMYIKLEKLPKIVETSSGVTKYWRLIKNSTFTNEISGIMFLLCILLFPLVGFFLGETIWSVYLGVTTNETAKWDHIHNFMEFKVLYQFLPNDNSPSTFLLLKEKTADGKPLFITINDRLPFNTTAAGNLKGINDWDDLANIYDKGFWSNLEQKLFPKKFN</sequence>
<comment type="caution">
    <text evidence="12">The sequence shown here is derived from an EMBL/GenBank/DDBJ whole genome shotgun (WGS) entry which is preliminary data.</text>
</comment>
<feature type="transmembrane region" description="Helical" evidence="10">
    <location>
        <begin position="118"/>
        <end position="142"/>
    </location>
</feature>
<keyword evidence="4 10" id="KW-1133">Transmembrane helix</keyword>
<evidence type="ECO:0000313" key="13">
    <source>
        <dbReference type="Proteomes" id="UP001378960"/>
    </source>
</evidence>
<dbReference type="GO" id="GO:0005783">
    <property type="term" value="C:endoplasmic reticulum"/>
    <property type="evidence" value="ECO:0007669"/>
    <property type="project" value="TreeGrafter"/>
</dbReference>
<evidence type="ECO:0000256" key="2">
    <source>
        <dbReference type="ARBA" id="ARBA00022679"/>
    </source>
</evidence>
<dbReference type="EC" id="2.3.1.225" evidence="10"/>
<dbReference type="AlphaFoldDB" id="A0AAV5QYD4"/>
<feature type="transmembrane region" description="Helical" evidence="10">
    <location>
        <begin position="6"/>
        <end position="26"/>
    </location>
</feature>
<keyword evidence="2 10" id="KW-0808">Transferase</keyword>
<dbReference type="GO" id="GO:0019706">
    <property type="term" value="F:protein-cysteine S-palmitoyltransferase activity"/>
    <property type="evidence" value="ECO:0007669"/>
    <property type="project" value="UniProtKB-EC"/>
</dbReference>
<accession>A0AAV5QYD4</accession>
<dbReference type="PANTHER" id="PTHR22883">
    <property type="entry name" value="ZINC FINGER DHHC DOMAIN CONTAINING PROTEIN"/>
    <property type="match status" value="1"/>
</dbReference>
<dbReference type="GO" id="GO:0005794">
    <property type="term" value="C:Golgi apparatus"/>
    <property type="evidence" value="ECO:0007669"/>
    <property type="project" value="TreeGrafter"/>
</dbReference>
<proteinExistence type="inferred from homology"/>
<reference evidence="12 13" key="1">
    <citation type="journal article" date="2023" name="Elife">
        <title>Identification of key yeast species and microbe-microbe interactions impacting larval growth of Drosophila in the wild.</title>
        <authorList>
            <person name="Mure A."/>
            <person name="Sugiura Y."/>
            <person name="Maeda R."/>
            <person name="Honda K."/>
            <person name="Sakurai N."/>
            <person name="Takahashi Y."/>
            <person name="Watada M."/>
            <person name="Katoh T."/>
            <person name="Gotoh A."/>
            <person name="Gotoh Y."/>
            <person name="Taniguchi I."/>
            <person name="Nakamura K."/>
            <person name="Hayashi T."/>
            <person name="Katayama T."/>
            <person name="Uemura T."/>
            <person name="Hattori Y."/>
        </authorList>
    </citation>
    <scope>NUCLEOTIDE SEQUENCE [LARGE SCALE GENOMIC DNA]</scope>
    <source>
        <strain evidence="12 13">PK-24</strain>
    </source>
</reference>
<dbReference type="InterPro" id="IPR039859">
    <property type="entry name" value="PFA4/ZDH16/20/ERF2-like"/>
</dbReference>
<evidence type="ECO:0000256" key="1">
    <source>
        <dbReference type="ARBA" id="ARBA00004141"/>
    </source>
</evidence>
<evidence type="ECO:0000256" key="9">
    <source>
        <dbReference type="ARBA" id="ARBA00048048"/>
    </source>
</evidence>
<evidence type="ECO:0000256" key="5">
    <source>
        <dbReference type="ARBA" id="ARBA00023136"/>
    </source>
</evidence>